<dbReference type="InterPro" id="IPR003018">
    <property type="entry name" value="GAF"/>
</dbReference>
<dbReference type="Proteomes" id="UP000228947">
    <property type="component" value="Unassembled WGS sequence"/>
</dbReference>
<dbReference type="SMART" id="SM00065">
    <property type="entry name" value="GAF"/>
    <property type="match status" value="2"/>
</dbReference>
<dbReference type="InterPro" id="IPR027359">
    <property type="entry name" value="Volt_channel_dom_sf"/>
</dbReference>
<evidence type="ECO:0000256" key="4">
    <source>
        <dbReference type="ARBA" id="ARBA00022989"/>
    </source>
</evidence>
<evidence type="ECO:0000313" key="8">
    <source>
        <dbReference type="EMBL" id="PJF42472.1"/>
    </source>
</evidence>
<evidence type="ECO:0000256" key="2">
    <source>
        <dbReference type="ARBA" id="ARBA00022692"/>
    </source>
</evidence>
<dbReference type="EMBL" id="PGTL01000016">
    <property type="protein sequence ID" value="PJF42472.1"/>
    <property type="molecule type" value="Genomic_DNA"/>
</dbReference>
<dbReference type="SUPFAM" id="SSF55781">
    <property type="entry name" value="GAF domain-like"/>
    <property type="match status" value="3"/>
</dbReference>
<dbReference type="Gene3D" id="3.30.450.40">
    <property type="match status" value="3"/>
</dbReference>
<evidence type="ECO:0000313" key="9">
    <source>
        <dbReference type="Proteomes" id="UP000228947"/>
    </source>
</evidence>
<dbReference type="InterPro" id="IPR052016">
    <property type="entry name" value="Bact_Sigma-Reg"/>
</dbReference>
<comment type="caution">
    <text evidence="8">The sequence shown here is derived from an EMBL/GenBank/DDBJ whole genome shotgun (WGS) entry which is preliminary data.</text>
</comment>
<proteinExistence type="predicted"/>
<accession>A0A2M8PY73</accession>
<feature type="transmembrane region" description="Helical" evidence="6">
    <location>
        <begin position="144"/>
        <end position="163"/>
    </location>
</feature>
<feature type="transmembrane region" description="Helical" evidence="6">
    <location>
        <begin position="114"/>
        <end position="132"/>
    </location>
</feature>
<evidence type="ECO:0000256" key="6">
    <source>
        <dbReference type="SAM" id="Phobius"/>
    </source>
</evidence>
<feature type="transmembrane region" description="Helical" evidence="6">
    <location>
        <begin position="175"/>
        <end position="191"/>
    </location>
</feature>
<organism evidence="8 9">
    <name type="scientific">Candidatus Thermofonsia Clade 1 bacterium</name>
    <dbReference type="NCBI Taxonomy" id="2364210"/>
    <lineage>
        <taxon>Bacteria</taxon>
        <taxon>Bacillati</taxon>
        <taxon>Chloroflexota</taxon>
        <taxon>Candidatus Thermofontia</taxon>
        <taxon>Candidatus Thermofonsia Clade 1</taxon>
    </lineage>
</organism>
<dbReference type="Gene3D" id="1.20.120.350">
    <property type="entry name" value="Voltage-gated potassium channels. Chain C"/>
    <property type="match status" value="1"/>
</dbReference>
<feature type="domain" description="GAF" evidence="7">
    <location>
        <begin position="539"/>
        <end position="687"/>
    </location>
</feature>
<protein>
    <recommendedName>
        <fullName evidence="7">GAF domain-containing protein</fullName>
    </recommendedName>
</protein>
<evidence type="ECO:0000259" key="7">
    <source>
        <dbReference type="SMART" id="SM00065"/>
    </source>
</evidence>
<dbReference type="PANTHER" id="PTHR43156:SF2">
    <property type="entry name" value="STAGE II SPORULATION PROTEIN E"/>
    <property type="match status" value="1"/>
</dbReference>
<dbReference type="GO" id="GO:0005216">
    <property type="term" value="F:monoatomic ion channel activity"/>
    <property type="evidence" value="ECO:0007669"/>
    <property type="project" value="InterPro"/>
</dbReference>
<reference evidence="8 9" key="1">
    <citation type="submission" date="2017-11" db="EMBL/GenBank/DDBJ databases">
        <title>Evolution of Phototrophy in the Chloroflexi Phylum Driven by Horizontal Gene Transfer.</title>
        <authorList>
            <person name="Ward L.M."/>
            <person name="Hemp J."/>
            <person name="Shih P.M."/>
            <person name="Mcglynn S.E."/>
            <person name="Fischer W."/>
        </authorList>
    </citation>
    <scope>NUCLEOTIDE SEQUENCE [LARGE SCALE GENOMIC DNA]</scope>
    <source>
        <strain evidence="8">CP1_1M</strain>
    </source>
</reference>
<evidence type="ECO:0000256" key="3">
    <source>
        <dbReference type="ARBA" id="ARBA00022801"/>
    </source>
</evidence>
<sequence>MFNSQRLRVKQWTFWECSVELLQKMLLEVDQELGKVARQIRVTERTFNQLIAAGDPLSIDEVRTQIETLWQKHERILRRKREIEAIIRQKLLDERIIKLGQLFGIGDLSVLLRYIRIIILTISVAVNFLALFEPSWQARQSYNRIDLICSLLLSSEFAVRLLLVNRRLAYFRSRFFDIFISLPLVAIAAPFPALEFTARFLSLLRIGRLVRLILGERKGRTQGIRLLSAPEFVLLYRVAFTAFVLLALGSAALMSVEGTRNERFSNFNENFWWGVQTVLLGELDGTPISLGGRLIAIGIAVLGVSLSSILIATLTSTLVNLSSESSDLERQQEDIIASLAQMREQLNLLTNAQQSAIRSSARINFVLSNGLQDDQSVLEWTLQMLTTDFGCHYAALYTLDESTRYAVLKLSCGADEFTPSTRVPYDVGIIGRAASLARRGSTSDLPDYESEPLPLADSTAFAIPLYTRRSKRITAIGVLYVVVPQTWLRDELMRLLILDISIAISQYLYSDETISRHESLLDSISDLQMTMERVTTTLNYDQMLFVLAEGACALLDADMSKVMLLEQNKTVLRGVAWYGMENELGQALFSKVGEGLSGLCAKTGNPVKSSNLLTDQRVNEQNSQARRSGMRSELCVPIRVRGEILGVLSVMSREHKRFSQEEEYLLGTLASQAGAAIENSRIYGITQRQLAIARTMKEASEFLNQVTDEQAAFNWLLARFQRVVPYETASVMLVSGDKLQLAAAYGFAEAALPADFSLPIADHVLFREVSARRQAVLVSDTHNHEQWLGGPVDFRSWIGVPLVVEGVVIGLLGIDSSKPNAFTPEDIEIAERFGVQVSLAVRTARLYRRLEECVASSALNVS</sequence>
<dbReference type="Pfam" id="PF00520">
    <property type="entry name" value="Ion_trans"/>
    <property type="match status" value="1"/>
</dbReference>
<dbReference type="SUPFAM" id="SSF81324">
    <property type="entry name" value="Voltage-gated potassium channels"/>
    <property type="match status" value="1"/>
</dbReference>
<dbReference type="Pfam" id="PF13185">
    <property type="entry name" value="GAF_2"/>
    <property type="match status" value="2"/>
</dbReference>
<keyword evidence="5 6" id="KW-0472">Membrane</keyword>
<keyword evidence="4 6" id="KW-1133">Transmembrane helix</keyword>
<gene>
    <name evidence="8" type="ORF">CUN50_03920</name>
</gene>
<dbReference type="Gene3D" id="1.10.287.70">
    <property type="match status" value="1"/>
</dbReference>
<comment type="subcellular location">
    <subcellularLocation>
        <location evidence="1">Membrane</location>
        <topology evidence="1">Multi-pass membrane protein</topology>
    </subcellularLocation>
</comment>
<keyword evidence="3" id="KW-0378">Hydrolase</keyword>
<dbReference type="AlphaFoldDB" id="A0A2M8PY73"/>
<dbReference type="InterPro" id="IPR005821">
    <property type="entry name" value="Ion_trans_dom"/>
</dbReference>
<feature type="transmembrane region" description="Helical" evidence="6">
    <location>
        <begin position="294"/>
        <end position="321"/>
    </location>
</feature>
<evidence type="ECO:0000256" key="1">
    <source>
        <dbReference type="ARBA" id="ARBA00004141"/>
    </source>
</evidence>
<evidence type="ECO:0000256" key="5">
    <source>
        <dbReference type="ARBA" id="ARBA00023136"/>
    </source>
</evidence>
<keyword evidence="2 6" id="KW-0812">Transmembrane</keyword>
<feature type="transmembrane region" description="Helical" evidence="6">
    <location>
        <begin position="234"/>
        <end position="256"/>
    </location>
</feature>
<dbReference type="PANTHER" id="PTHR43156">
    <property type="entry name" value="STAGE II SPORULATION PROTEIN E-RELATED"/>
    <property type="match status" value="1"/>
</dbReference>
<feature type="domain" description="GAF" evidence="7">
    <location>
        <begin position="708"/>
        <end position="851"/>
    </location>
</feature>
<dbReference type="GO" id="GO:0016791">
    <property type="term" value="F:phosphatase activity"/>
    <property type="evidence" value="ECO:0007669"/>
    <property type="project" value="TreeGrafter"/>
</dbReference>
<dbReference type="InterPro" id="IPR029016">
    <property type="entry name" value="GAF-like_dom_sf"/>
</dbReference>
<dbReference type="GO" id="GO:0016020">
    <property type="term" value="C:membrane"/>
    <property type="evidence" value="ECO:0007669"/>
    <property type="project" value="UniProtKB-SubCell"/>
</dbReference>
<name>A0A2M8PY73_9CHLR</name>